<name>A0AAN7K3B3_9MYRT</name>
<keyword evidence="2" id="KW-1185">Reference proteome</keyword>
<dbReference type="AlphaFoldDB" id="A0AAN7K3B3"/>
<gene>
    <name evidence="1" type="ORF">SAY87_018718</name>
</gene>
<accession>A0AAN7K3B3</accession>
<evidence type="ECO:0000313" key="1">
    <source>
        <dbReference type="EMBL" id="KAK4757417.1"/>
    </source>
</evidence>
<sequence>MPHATWDDSCSPSKRSDLHVGVLSTYSKSQFHFPSQECKSSVNPPMAILCKPLQSNHSSSSAPRSRSS</sequence>
<dbReference type="EMBL" id="JAXIOK010000012">
    <property type="protein sequence ID" value="KAK4757417.1"/>
    <property type="molecule type" value="Genomic_DNA"/>
</dbReference>
<reference evidence="1 2" key="1">
    <citation type="journal article" date="2023" name="Hortic Res">
        <title>Pangenome of water caltrop reveals structural variations and asymmetric subgenome divergence after allopolyploidization.</title>
        <authorList>
            <person name="Zhang X."/>
            <person name="Chen Y."/>
            <person name="Wang L."/>
            <person name="Yuan Y."/>
            <person name="Fang M."/>
            <person name="Shi L."/>
            <person name="Lu R."/>
            <person name="Comes H.P."/>
            <person name="Ma Y."/>
            <person name="Chen Y."/>
            <person name="Huang G."/>
            <person name="Zhou Y."/>
            <person name="Zheng Z."/>
            <person name="Qiu Y."/>
        </authorList>
    </citation>
    <scope>NUCLEOTIDE SEQUENCE [LARGE SCALE GENOMIC DNA]</scope>
    <source>
        <tissue evidence="1">Roots</tissue>
    </source>
</reference>
<evidence type="ECO:0000313" key="2">
    <source>
        <dbReference type="Proteomes" id="UP001345219"/>
    </source>
</evidence>
<dbReference type="Proteomes" id="UP001345219">
    <property type="component" value="Chromosome 15"/>
</dbReference>
<organism evidence="1 2">
    <name type="scientific">Trapa incisa</name>
    <dbReference type="NCBI Taxonomy" id="236973"/>
    <lineage>
        <taxon>Eukaryota</taxon>
        <taxon>Viridiplantae</taxon>
        <taxon>Streptophyta</taxon>
        <taxon>Embryophyta</taxon>
        <taxon>Tracheophyta</taxon>
        <taxon>Spermatophyta</taxon>
        <taxon>Magnoliopsida</taxon>
        <taxon>eudicotyledons</taxon>
        <taxon>Gunneridae</taxon>
        <taxon>Pentapetalae</taxon>
        <taxon>rosids</taxon>
        <taxon>malvids</taxon>
        <taxon>Myrtales</taxon>
        <taxon>Lythraceae</taxon>
        <taxon>Trapa</taxon>
    </lineage>
</organism>
<protein>
    <submittedName>
        <fullName evidence="1">Uncharacterized protein</fullName>
    </submittedName>
</protein>
<comment type="caution">
    <text evidence="1">The sequence shown here is derived from an EMBL/GenBank/DDBJ whole genome shotgun (WGS) entry which is preliminary data.</text>
</comment>
<proteinExistence type="predicted"/>